<dbReference type="CDD" id="cd00609">
    <property type="entry name" value="AAT_like"/>
    <property type="match status" value="1"/>
</dbReference>
<sequence length="395" mass="42429">MRMTPGVSSDLFDFADFASWSRALYRQKPPVARSSFLFDSAPEEPTDLLTGIVRDAFCDGVTDRFASVFGRGNPFALKALAKRYGATEAEIICTTGASSAVAMVLRALIQPGDLVLAERPGFDVLEILAADSGARVESFTRTGPRYEVDLDRLREAVKARPRLIMLSNLHNPSGHVLTPAGLQAVAAIAGEVGALVLVDEVYADFAEALGYPHAASLAPNLITVNSLSKVFSLFSLRFGWIIAEEGLAARISRANASREFGISKLGHAVAALVLENPQPFADRWRSILEPNRAVLARHVDAMKSDGLIAGEIPENGCVYFPSVTGESDTRAVARAVWQAEQILVAPGEFFGEPGHIRLGFGMETAALDHGLARLHAALRSRRDANVRSGTSAHHA</sequence>
<evidence type="ECO:0000313" key="3">
    <source>
        <dbReference type="Proteomes" id="UP000286954"/>
    </source>
</evidence>
<proteinExistence type="predicted"/>
<dbReference type="GO" id="GO:0030170">
    <property type="term" value="F:pyridoxal phosphate binding"/>
    <property type="evidence" value="ECO:0007669"/>
    <property type="project" value="InterPro"/>
</dbReference>
<protein>
    <submittedName>
        <fullName evidence="2">Aminotransferase</fullName>
    </submittedName>
</protein>
<gene>
    <name evidence="2" type="ORF">X907_2171</name>
</gene>
<keyword evidence="2" id="KW-0808">Transferase</keyword>
<dbReference type="Gene3D" id="3.90.1150.10">
    <property type="entry name" value="Aspartate Aminotransferase, domain 1"/>
    <property type="match status" value="1"/>
</dbReference>
<dbReference type="Gene3D" id="3.40.640.10">
    <property type="entry name" value="Type I PLP-dependent aspartate aminotransferase-like (Major domain)"/>
    <property type="match status" value="1"/>
</dbReference>
<evidence type="ECO:0000259" key="1">
    <source>
        <dbReference type="Pfam" id="PF00155"/>
    </source>
</evidence>
<dbReference type="InterPro" id="IPR015422">
    <property type="entry name" value="PyrdxlP-dep_Trfase_small"/>
</dbReference>
<dbReference type="PANTHER" id="PTHR43510:SF1">
    <property type="entry name" value="AMINOTRANSFERASE FUNCTION, HYPOTHETICAL (EUROFUNG)"/>
    <property type="match status" value="1"/>
</dbReference>
<feature type="domain" description="Aminotransferase class I/classII large" evidence="1">
    <location>
        <begin position="71"/>
        <end position="374"/>
    </location>
</feature>
<dbReference type="AlphaFoldDB" id="A0A3T0EBJ3"/>
<dbReference type="Proteomes" id="UP000286954">
    <property type="component" value="Chromosome"/>
</dbReference>
<dbReference type="PANTHER" id="PTHR43510">
    <property type="entry name" value="AMINOTRANSFERASE FUNCTION, HYPOTHETICAL (EUROFUNG)"/>
    <property type="match status" value="1"/>
</dbReference>
<reference evidence="2 3" key="1">
    <citation type="submission" date="2016-12" db="EMBL/GenBank/DDBJ databases">
        <title>The genome of dimorphic prosthecate Glycocaulis alkaliphilus 6b-8t, isolated from crude oil dictates its adaptability in petroleum environments.</title>
        <authorList>
            <person name="Wu X.-L."/>
            <person name="Geng S."/>
        </authorList>
    </citation>
    <scope>NUCLEOTIDE SEQUENCE [LARGE SCALE GENOMIC DNA]</scope>
    <source>
        <strain evidence="2 3">6B-8</strain>
    </source>
</reference>
<name>A0A3T0EBJ3_9PROT</name>
<dbReference type="InterPro" id="IPR015421">
    <property type="entry name" value="PyrdxlP-dep_Trfase_major"/>
</dbReference>
<accession>A0A3T0EBJ3</accession>
<dbReference type="InterPro" id="IPR015424">
    <property type="entry name" value="PyrdxlP-dep_Trfase"/>
</dbReference>
<dbReference type="GO" id="GO:0008483">
    <property type="term" value="F:transaminase activity"/>
    <property type="evidence" value="ECO:0007669"/>
    <property type="project" value="UniProtKB-KW"/>
</dbReference>
<keyword evidence="3" id="KW-1185">Reference proteome</keyword>
<dbReference type="InterPro" id="IPR004839">
    <property type="entry name" value="Aminotransferase_I/II_large"/>
</dbReference>
<organism evidence="2 3">
    <name type="scientific">Glycocaulis alkaliphilus</name>
    <dbReference type="NCBI Taxonomy" id="1434191"/>
    <lineage>
        <taxon>Bacteria</taxon>
        <taxon>Pseudomonadati</taxon>
        <taxon>Pseudomonadota</taxon>
        <taxon>Alphaproteobacteria</taxon>
        <taxon>Maricaulales</taxon>
        <taxon>Maricaulaceae</taxon>
        <taxon>Glycocaulis</taxon>
    </lineage>
</organism>
<dbReference type="SUPFAM" id="SSF53383">
    <property type="entry name" value="PLP-dependent transferases"/>
    <property type="match status" value="1"/>
</dbReference>
<dbReference type="EMBL" id="CP018911">
    <property type="protein sequence ID" value="AZU04692.1"/>
    <property type="molecule type" value="Genomic_DNA"/>
</dbReference>
<keyword evidence="2" id="KW-0032">Aminotransferase</keyword>
<dbReference type="KEGG" id="gak:X907_2171"/>
<dbReference type="Pfam" id="PF00155">
    <property type="entry name" value="Aminotran_1_2"/>
    <property type="match status" value="1"/>
</dbReference>
<evidence type="ECO:0000313" key="2">
    <source>
        <dbReference type="EMBL" id="AZU04692.1"/>
    </source>
</evidence>